<comment type="caution">
    <text evidence="11">The sequence shown here is derived from an EMBL/GenBank/DDBJ whole genome shotgun (WGS) entry which is preliminary data.</text>
</comment>
<dbReference type="CDD" id="cd10017">
    <property type="entry name" value="B3_DNA"/>
    <property type="match status" value="1"/>
</dbReference>
<comment type="subunit">
    <text evidence="8">Homodimers and heterodimers.</text>
</comment>
<keyword evidence="5 8" id="KW-0804">Transcription</keyword>
<evidence type="ECO:0000256" key="2">
    <source>
        <dbReference type="ARBA" id="ARBA00007853"/>
    </source>
</evidence>
<accession>A0A371HP35</accession>
<dbReference type="GO" id="GO:0003677">
    <property type="term" value="F:DNA binding"/>
    <property type="evidence" value="ECO:0007669"/>
    <property type="project" value="UniProtKB-KW"/>
</dbReference>
<proteinExistence type="inferred from homology"/>
<evidence type="ECO:0000256" key="5">
    <source>
        <dbReference type="ARBA" id="ARBA00023163"/>
    </source>
</evidence>
<evidence type="ECO:0000313" key="11">
    <source>
        <dbReference type="EMBL" id="RDY04517.1"/>
    </source>
</evidence>
<evidence type="ECO:0000256" key="3">
    <source>
        <dbReference type="ARBA" id="ARBA00023015"/>
    </source>
</evidence>
<dbReference type="PANTHER" id="PTHR31384:SF94">
    <property type="entry name" value="AUXIN RESPONSE FACTOR 17"/>
    <property type="match status" value="1"/>
</dbReference>
<dbReference type="Gene3D" id="2.30.30.1040">
    <property type="match status" value="1"/>
</dbReference>
<organism evidence="11 12">
    <name type="scientific">Mucuna pruriens</name>
    <name type="common">Velvet bean</name>
    <name type="synonym">Dolichos pruriens</name>
    <dbReference type="NCBI Taxonomy" id="157652"/>
    <lineage>
        <taxon>Eukaryota</taxon>
        <taxon>Viridiplantae</taxon>
        <taxon>Streptophyta</taxon>
        <taxon>Embryophyta</taxon>
        <taxon>Tracheophyta</taxon>
        <taxon>Spermatophyta</taxon>
        <taxon>Magnoliopsida</taxon>
        <taxon>eudicotyledons</taxon>
        <taxon>Gunneridae</taxon>
        <taxon>Pentapetalae</taxon>
        <taxon>rosids</taxon>
        <taxon>fabids</taxon>
        <taxon>Fabales</taxon>
        <taxon>Fabaceae</taxon>
        <taxon>Papilionoideae</taxon>
        <taxon>50 kb inversion clade</taxon>
        <taxon>NPAAA clade</taxon>
        <taxon>indigoferoid/millettioid clade</taxon>
        <taxon>Phaseoleae</taxon>
        <taxon>Mucuna</taxon>
    </lineage>
</organism>
<feature type="region of interest" description="Disordered" evidence="9">
    <location>
        <begin position="234"/>
        <end position="256"/>
    </location>
</feature>
<keyword evidence="3 8" id="KW-0805">Transcription regulation</keyword>
<dbReference type="InterPro" id="IPR044835">
    <property type="entry name" value="ARF_plant"/>
</dbReference>
<dbReference type="Pfam" id="PF06507">
    <property type="entry name" value="ARF_AD"/>
    <property type="match status" value="1"/>
</dbReference>
<keyword evidence="7 8" id="KW-0927">Auxin signaling pathway</keyword>
<dbReference type="InterPro" id="IPR015300">
    <property type="entry name" value="DNA-bd_pseudobarrel_sf"/>
</dbReference>
<keyword evidence="6 8" id="KW-0539">Nucleus</keyword>
<dbReference type="SMART" id="SM01019">
    <property type="entry name" value="B3"/>
    <property type="match status" value="1"/>
</dbReference>
<evidence type="ECO:0000256" key="4">
    <source>
        <dbReference type="ARBA" id="ARBA00023125"/>
    </source>
</evidence>
<name>A0A371HP35_MUCPR</name>
<evidence type="ECO:0000259" key="10">
    <source>
        <dbReference type="PROSITE" id="PS50863"/>
    </source>
</evidence>
<evidence type="ECO:0000256" key="7">
    <source>
        <dbReference type="ARBA" id="ARBA00023294"/>
    </source>
</evidence>
<keyword evidence="12" id="KW-1185">Reference proteome</keyword>
<evidence type="ECO:0000256" key="8">
    <source>
        <dbReference type="RuleBase" id="RU004561"/>
    </source>
</evidence>
<reference evidence="11" key="1">
    <citation type="submission" date="2018-05" db="EMBL/GenBank/DDBJ databases">
        <title>Draft genome of Mucuna pruriens seed.</title>
        <authorList>
            <person name="Nnadi N.E."/>
            <person name="Vos R."/>
            <person name="Hasami M.H."/>
            <person name="Devisetty U.K."/>
            <person name="Aguiy J.C."/>
        </authorList>
    </citation>
    <scope>NUCLEOTIDE SEQUENCE [LARGE SCALE GENOMIC DNA]</scope>
    <source>
        <strain evidence="11">JCA_2017</strain>
    </source>
</reference>
<evidence type="ECO:0000256" key="1">
    <source>
        <dbReference type="ARBA" id="ARBA00004123"/>
    </source>
</evidence>
<evidence type="ECO:0000256" key="6">
    <source>
        <dbReference type="ARBA" id="ARBA00023242"/>
    </source>
</evidence>
<evidence type="ECO:0000256" key="9">
    <source>
        <dbReference type="SAM" id="MobiDB-lite"/>
    </source>
</evidence>
<dbReference type="InterPro" id="IPR010525">
    <property type="entry name" value="ARF_dom"/>
</dbReference>
<gene>
    <name evidence="11" type="primary">ARF17</name>
    <name evidence="11" type="ORF">CR513_11760</name>
</gene>
<dbReference type="FunFam" id="2.40.330.10:FF:000001">
    <property type="entry name" value="Auxin response factor"/>
    <property type="match status" value="1"/>
</dbReference>
<dbReference type="GO" id="GO:0006355">
    <property type="term" value="P:regulation of DNA-templated transcription"/>
    <property type="evidence" value="ECO:0007669"/>
    <property type="project" value="InterPro"/>
</dbReference>
<protein>
    <recommendedName>
        <fullName evidence="8">Auxin response factor</fullName>
    </recommendedName>
</protein>
<comment type="subcellular location">
    <subcellularLocation>
        <location evidence="1 8">Nucleus</location>
    </subcellularLocation>
</comment>
<evidence type="ECO:0000313" key="12">
    <source>
        <dbReference type="Proteomes" id="UP000257109"/>
    </source>
</evidence>
<dbReference type="GO" id="GO:0009734">
    <property type="term" value="P:auxin-activated signaling pathway"/>
    <property type="evidence" value="ECO:0007669"/>
    <property type="project" value="UniProtKB-KW"/>
</dbReference>
<dbReference type="Proteomes" id="UP000257109">
    <property type="component" value="Unassembled WGS sequence"/>
</dbReference>
<dbReference type="GO" id="GO:0005634">
    <property type="term" value="C:nucleus"/>
    <property type="evidence" value="ECO:0007669"/>
    <property type="project" value="UniProtKB-SubCell"/>
</dbReference>
<dbReference type="InterPro" id="IPR003340">
    <property type="entry name" value="B3_DNA-bd"/>
</dbReference>
<dbReference type="EMBL" id="QJKJ01002062">
    <property type="protein sequence ID" value="RDY04517.1"/>
    <property type="molecule type" value="Genomic_DNA"/>
</dbReference>
<feature type="non-terminal residue" evidence="11">
    <location>
        <position position="571"/>
    </location>
</feature>
<dbReference type="Gene3D" id="2.40.330.10">
    <property type="entry name" value="DNA-binding pseudobarrel domain"/>
    <property type="match status" value="1"/>
</dbReference>
<feature type="non-terminal residue" evidence="11">
    <location>
        <position position="1"/>
    </location>
</feature>
<sequence length="571" mass="63039">MPRQGPASPSPSPSQPCPLDPKIWRACAGGLVEIPTVNSRVYYFAQGHFDQASSPPRNIPPVVFSKSFTLCRVDSVQFLADHLTDEVFAKLTLQPINDYFTAEPSVVPPAQKDDGMVISFAKILTPSDANNGGGFSVPRFCADSIFPPLNFVADPPVQNLFVADLHGFVWEFRHIYRGTPRRHLLTTGWSKYVNKKNLIAGDSVIFMKNSSGNLFVGIRRSTRLAFDVGNCPLSGKEEEEEEEKEEEEAEEKKVFSRNGKGRLSAKDVVKAAELAAQNKPFEVVYYPKAGWSEFVVKAETVDEAMRIAWFPGMRVKMAMETDDSSRMTWFQGTLTSVSFSNNGQWRYCPWRMLQITWDEPEVLQNAKWVSPWQVELVSTHPALHPAFPSAKRFRAAHGSEVITTDGEGNPFSIFRNSAMGHLNHTLFSVGTLPAGMQGARHDVISASTISNYPSEMSHLCTGNSFGNSRVPRLKTSSREINVGSSQSEELSSDSRSSLHSCGTEIVGNNDCNSNSVRLVLFGNVIPVSVENGLDGTGCTGDNGCTYTQLLDKLDEQWRLGWGSGTCDLDRT</sequence>
<dbReference type="SUPFAM" id="SSF101936">
    <property type="entry name" value="DNA-binding pseudobarrel domain"/>
    <property type="match status" value="1"/>
</dbReference>
<feature type="compositionally biased region" description="Acidic residues" evidence="9">
    <location>
        <begin position="237"/>
        <end position="249"/>
    </location>
</feature>
<dbReference type="PROSITE" id="PS50863">
    <property type="entry name" value="B3"/>
    <property type="match status" value="1"/>
</dbReference>
<keyword evidence="4 8" id="KW-0238">DNA-binding</keyword>
<comment type="similarity">
    <text evidence="2 8">Belongs to the ARF family.</text>
</comment>
<dbReference type="STRING" id="157652.A0A371HP35"/>
<dbReference type="PANTHER" id="PTHR31384">
    <property type="entry name" value="AUXIN RESPONSE FACTOR 4-RELATED"/>
    <property type="match status" value="1"/>
</dbReference>
<dbReference type="OrthoDB" id="1414159at2759"/>
<dbReference type="Pfam" id="PF02362">
    <property type="entry name" value="B3"/>
    <property type="match status" value="1"/>
</dbReference>
<comment type="function">
    <text evidence="8">Auxin response factors (ARFs) are transcriptional factors that bind specifically to the DNA sequence 5'-TGTCTC-3' found in the auxin-responsive promoter elements (AuxREs).</text>
</comment>
<feature type="domain" description="TF-B3" evidence="10">
    <location>
        <begin position="120"/>
        <end position="222"/>
    </location>
</feature>
<dbReference type="AlphaFoldDB" id="A0A371HP35"/>